<accession>A0A674IP61</accession>
<protein>
    <submittedName>
        <fullName evidence="3">Uncharacterized protein</fullName>
    </submittedName>
</protein>
<dbReference type="Pfam" id="PF00666">
    <property type="entry name" value="Cathelicidins"/>
    <property type="match status" value="1"/>
</dbReference>
<dbReference type="Proteomes" id="UP000472274">
    <property type="component" value="Unplaced"/>
</dbReference>
<name>A0A674IP61_9SAUR</name>
<dbReference type="InParanoid" id="A0A674IP61"/>
<dbReference type="Gene3D" id="3.10.450.10">
    <property type="match status" value="1"/>
</dbReference>
<evidence type="ECO:0000256" key="1">
    <source>
        <dbReference type="SAM" id="MobiDB-lite"/>
    </source>
</evidence>
<dbReference type="PANTHER" id="PTHR10206">
    <property type="entry name" value="CATHELICIDIN"/>
    <property type="match status" value="1"/>
</dbReference>
<feature type="region of interest" description="Disordered" evidence="1">
    <location>
        <begin position="149"/>
        <end position="175"/>
    </location>
</feature>
<dbReference type="InterPro" id="IPR001894">
    <property type="entry name" value="Cathelicidin-like"/>
</dbReference>
<keyword evidence="4" id="KW-1185">Reference proteome</keyword>
<dbReference type="Ensembl" id="ENSTMTT00000010272.1">
    <property type="protein sequence ID" value="ENSTMTP00000009938.1"/>
    <property type="gene ID" value="ENSTMTG00000007242.1"/>
</dbReference>
<organism evidence="3 4">
    <name type="scientific">Terrapene triunguis</name>
    <name type="common">Three-toed box turtle</name>
    <dbReference type="NCBI Taxonomy" id="2587831"/>
    <lineage>
        <taxon>Eukaryota</taxon>
        <taxon>Metazoa</taxon>
        <taxon>Chordata</taxon>
        <taxon>Craniata</taxon>
        <taxon>Vertebrata</taxon>
        <taxon>Euteleostomi</taxon>
        <taxon>Archelosauria</taxon>
        <taxon>Testudinata</taxon>
        <taxon>Testudines</taxon>
        <taxon>Cryptodira</taxon>
        <taxon>Durocryptodira</taxon>
        <taxon>Testudinoidea</taxon>
        <taxon>Emydidae</taxon>
        <taxon>Terrapene</taxon>
    </lineage>
</organism>
<dbReference type="GO" id="GO:0006952">
    <property type="term" value="P:defense response"/>
    <property type="evidence" value="ECO:0007669"/>
    <property type="project" value="InterPro"/>
</dbReference>
<dbReference type="PANTHER" id="PTHR10206:SF0">
    <property type="entry name" value="CATHELICIDIN B1-RELATED"/>
    <property type="match status" value="1"/>
</dbReference>
<keyword evidence="2" id="KW-0732">Signal</keyword>
<reference evidence="3" key="1">
    <citation type="submission" date="2025-08" db="UniProtKB">
        <authorList>
            <consortium name="Ensembl"/>
        </authorList>
    </citation>
    <scope>IDENTIFICATION</scope>
</reference>
<evidence type="ECO:0000313" key="4">
    <source>
        <dbReference type="Proteomes" id="UP000472274"/>
    </source>
</evidence>
<dbReference type="GO" id="GO:0005615">
    <property type="term" value="C:extracellular space"/>
    <property type="evidence" value="ECO:0007669"/>
    <property type="project" value="TreeGrafter"/>
</dbReference>
<feature type="signal peptide" evidence="2">
    <location>
        <begin position="1"/>
        <end position="20"/>
    </location>
</feature>
<feature type="chain" id="PRO_5025341619" evidence="2">
    <location>
        <begin position="21"/>
        <end position="207"/>
    </location>
</feature>
<dbReference type="AlphaFoldDB" id="A0A674IP61"/>
<reference evidence="3" key="2">
    <citation type="submission" date="2025-09" db="UniProtKB">
        <authorList>
            <consortium name="Ensembl"/>
        </authorList>
    </citation>
    <scope>IDENTIFICATION</scope>
</reference>
<sequence>METCCRRVLLLVTVAAAATAVPSQHKTLSYEEAIALAVDFYNQGSGIDHAFRLLKADPQPEWVSTSSLPLCPPELPTHPPPRSLSPTAPLLQLPSPLTVPLSLEQVSGSTPQGAPRPARALPSGVLRLWRRGVARKGLWPPLPVPPPCSLTGAQPPSAAGQRAKAAGDGGSREGGWLPRPQCERHLAALSAAFRSINSRPGGHPGHF</sequence>
<evidence type="ECO:0000313" key="3">
    <source>
        <dbReference type="Ensembl" id="ENSTMTP00000009938.1"/>
    </source>
</evidence>
<proteinExistence type="predicted"/>
<evidence type="ECO:0000256" key="2">
    <source>
        <dbReference type="SAM" id="SignalP"/>
    </source>
</evidence>